<keyword evidence="2" id="KW-1185">Reference proteome</keyword>
<dbReference type="EMBL" id="JBGNUJ010000013">
    <property type="protein sequence ID" value="KAL3951992.1"/>
    <property type="molecule type" value="Genomic_DNA"/>
</dbReference>
<name>A0ACC4D827_PURLI</name>
<gene>
    <name evidence="1" type="ORF">ACCO45_013709</name>
</gene>
<proteinExistence type="predicted"/>
<sequence length="214" mass="23123">MAVRGRMRPSDPPCKWPKQGAASGPSPRTGWTMSCSQGEGPGPAQRQQAVPQTHGLMCCCRRDPRSSMPLKKQQASFDDAELWPSHVPVDGLLCQPFKGCSVWHAFAAGQNAVVQLPVQGHEIHCGQQRRRKMAMGYAVLADEDVFVEDGEAGMDDSKVKVDEGAAEGMHSCLDGVQVGYALSLRSDCLVCTNNENGLVIETASELRRGRRSSG</sequence>
<protein>
    <submittedName>
        <fullName evidence="1">Uncharacterized protein</fullName>
    </submittedName>
</protein>
<evidence type="ECO:0000313" key="2">
    <source>
        <dbReference type="Proteomes" id="UP001638806"/>
    </source>
</evidence>
<comment type="caution">
    <text evidence="1">The sequence shown here is derived from an EMBL/GenBank/DDBJ whole genome shotgun (WGS) entry which is preliminary data.</text>
</comment>
<evidence type="ECO:0000313" key="1">
    <source>
        <dbReference type="EMBL" id="KAL3951992.1"/>
    </source>
</evidence>
<reference evidence="1" key="1">
    <citation type="submission" date="2024-12" db="EMBL/GenBank/DDBJ databases">
        <title>Comparative genomics and development of molecular markers within Purpureocillium lilacinum and among Purpureocillium species.</title>
        <authorList>
            <person name="Yeh Z.-Y."/>
            <person name="Ni N.-T."/>
            <person name="Lo P.-H."/>
            <person name="Mushyakhwo K."/>
            <person name="Lin C.-F."/>
            <person name="Nai Y.-S."/>
        </authorList>
    </citation>
    <scope>NUCLEOTIDE SEQUENCE</scope>
    <source>
        <strain evidence="1">NCHU-NPUST-175</strain>
    </source>
</reference>
<dbReference type="Proteomes" id="UP001638806">
    <property type="component" value="Unassembled WGS sequence"/>
</dbReference>
<accession>A0ACC4D827</accession>
<organism evidence="1 2">
    <name type="scientific">Purpureocillium lilacinum</name>
    <name type="common">Paecilomyces lilacinus</name>
    <dbReference type="NCBI Taxonomy" id="33203"/>
    <lineage>
        <taxon>Eukaryota</taxon>
        <taxon>Fungi</taxon>
        <taxon>Dikarya</taxon>
        <taxon>Ascomycota</taxon>
        <taxon>Pezizomycotina</taxon>
        <taxon>Sordariomycetes</taxon>
        <taxon>Hypocreomycetidae</taxon>
        <taxon>Hypocreales</taxon>
        <taxon>Ophiocordycipitaceae</taxon>
        <taxon>Purpureocillium</taxon>
    </lineage>
</organism>